<dbReference type="InterPro" id="IPR011990">
    <property type="entry name" value="TPR-like_helical_dom_sf"/>
</dbReference>
<sequence length="77" mass="8652">METKKRVLGEEHPDTLINMANLAHMWKSQSRSEEAIASSYSTGSLAVTILTQRFPSKLNAVAKRELKGRSLMLLLCY</sequence>
<dbReference type="AlphaFoldDB" id="A0A8H5ZKT6"/>
<comment type="caution">
    <text evidence="1">The sequence shown here is derived from an EMBL/GenBank/DDBJ whole genome shotgun (WGS) entry which is preliminary data.</text>
</comment>
<organism evidence="1 2">
    <name type="scientific">Cochliobolus sativus</name>
    <name type="common">Common root rot and spot blotch fungus</name>
    <name type="synonym">Bipolaris sorokiniana</name>
    <dbReference type="NCBI Taxonomy" id="45130"/>
    <lineage>
        <taxon>Eukaryota</taxon>
        <taxon>Fungi</taxon>
        <taxon>Dikarya</taxon>
        <taxon>Ascomycota</taxon>
        <taxon>Pezizomycotina</taxon>
        <taxon>Dothideomycetes</taxon>
        <taxon>Pleosporomycetidae</taxon>
        <taxon>Pleosporales</taxon>
        <taxon>Pleosporineae</taxon>
        <taxon>Pleosporaceae</taxon>
        <taxon>Bipolaris</taxon>
    </lineage>
</organism>
<name>A0A8H5ZKT6_COCSA</name>
<evidence type="ECO:0008006" key="3">
    <source>
        <dbReference type="Google" id="ProtNLM"/>
    </source>
</evidence>
<accession>A0A8H5ZKT6</accession>
<dbReference type="Gene3D" id="1.25.40.10">
    <property type="entry name" value="Tetratricopeptide repeat domain"/>
    <property type="match status" value="1"/>
</dbReference>
<gene>
    <name evidence="1" type="ORF">GGP41_007843</name>
</gene>
<dbReference type="Proteomes" id="UP000624244">
    <property type="component" value="Unassembled WGS sequence"/>
</dbReference>
<dbReference type="EMBL" id="WNKQ01000003">
    <property type="protein sequence ID" value="KAF5852458.1"/>
    <property type="molecule type" value="Genomic_DNA"/>
</dbReference>
<reference evidence="1" key="1">
    <citation type="submission" date="2019-11" db="EMBL/GenBank/DDBJ databases">
        <title>Bipolaris sorokiniana Genome sequencing.</title>
        <authorList>
            <person name="Wang H."/>
        </authorList>
    </citation>
    <scope>NUCLEOTIDE SEQUENCE</scope>
</reference>
<proteinExistence type="predicted"/>
<protein>
    <recommendedName>
        <fullName evidence="3">Kinesin light chain</fullName>
    </recommendedName>
</protein>
<evidence type="ECO:0000313" key="2">
    <source>
        <dbReference type="Proteomes" id="UP000624244"/>
    </source>
</evidence>
<evidence type="ECO:0000313" key="1">
    <source>
        <dbReference type="EMBL" id="KAF5852458.1"/>
    </source>
</evidence>